<protein>
    <submittedName>
        <fullName evidence="1">DUF4817 domain-containing protein</fullName>
    </submittedName>
</protein>
<accession>A0A8X6RET1</accession>
<reference evidence="1" key="1">
    <citation type="submission" date="2020-08" db="EMBL/GenBank/DDBJ databases">
        <title>Multicomponent nature underlies the extraordinary mechanical properties of spider dragline silk.</title>
        <authorList>
            <person name="Kono N."/>
            <person name="Nakamura H."/>
            <person name="Mori M."/>
            <person name="Yoshida Y."/>
            <person name="Ohtoshi R."/>
            <person name="Malay A.D."/>
            <person name="Moran D.A.P."/>
            <person name="Tomita M."/>
            <person name="Numata K."/>
            <person name="Arakawa K."/>
        </authorList>
    </citation>
    <scope>NUCLEOTIDE SEQUENCE</scope>
</reference>
<gene>
    <name evidence="1" type="primary">LSTR_LSTR003965</name>
    <name evidence="1" type="ORF">TNCV_3412741</name>
</gene>
<proteinExistence type="predicted"/>
<evidence type="ECO:0000313" key="2">
    <source>
        <dbReference type="Proteomes" id="UP000887159"/>
    </source>
</evidence>
<comment type="caution">
    <text evidence="1">The sequence shown here is derived from an EMBL/GenBank/DDBJ whole genome shotgun (WGS) entry which is preliminary data.</text>
</comment>
<dbReference type="Proteomes" id="UP000887159">
    <property type="component" value="Unassembled WGS sequence"/>
</dbReference>
<organism evidence="1 2">
    <name type="scientific">Trichonephila clavipes</name>
    <name type="common">Golden silk orbweaver</name>
    <name type="synonym">Nephila clavipes</name>
    <dbReference type="NCBI Taxonomy" id="2585209"/>
    <lineage>
        <taxon>Eukaryota</taxon>
        <taxon>Metazoa</taxon>
        <taxon>Ecdysozoa</taxon>
        <taxon>Arthropoda</taxon>
        <taxon>Chelicerata</taxon>
        <taxon>Arachnida</taxon>
        <taxon>Araneae</taxon>
        <taxon>Araneomorphae</taxon>
        <taxon>Entelegynae</taxon>
        <taxon>Araneoidea</taxon>
        <taxon>Nephilidae</taxon>
        <taxon>Trichonephila</taxon>
    </lineage>
</organism>
<evidence type="ECO:0000313" key="1">
    <source>
        <dbReference type="EMBL" id="GFX93911.1"/>
    </source>
</evidence>
<sequence length="104" mass="11727">MATSKRKAFCDLQFAKKEFAITVQRVFRIKFGCQPPKDNSILLRWYHQFETTGCLCKGKNTGRPSVKNSDILLEASGIKHVYSTDNASQLNIRNAMTSDIKGIV</sequence>
<name>A0A8X6RET1_TRICX</name>
<dbReference type="EMBL" id="BMAU01021176">
    <property type="protein sequence ID" value="GFX93911.1"/>
    <property type="molecule type" value="Genomic_DNA"/>
</dbReference>
<dbReference type="AlphaFoldDB" id="A0A8X6RET1"/>
<keyword evidence="2" id="KW-1185">Reference proteome</keyword>